<feature type="transmembrane region" description="Helical" evidence="1">
    <location>
        <begin position="273"/>
        <end position="294"/>
    </location>
</feature>
<keyword evidence="1" id="KW-0812">Transmembrane</keyword>
<evidence type="ECO:0000313" key="3">
    <source>
        <dbReference type="EMBL" id="KIG15183.1"/>
    </source>
</evidence>
<sequence length="376" mass="41157">MFMFAVTVAAVLAVQPAPKIDVYTMGSGDALFHRFGHAAICTIYEDSPRDSKCFNYGTTDFGSPPSELGWSFVRGRSPFWVSVWPVQRMIDLYVSDDRSVWRQRIPLEPEQARAAAAKLEADAARYDGSGPEATYAYHHFQDNCTTRIRDILDDASGGVLSTGTDAPLGVSFRELGQQGIADITAIPVLAHVFVGRAADREVSEWDAMFLPRELRGSIEARLGVRPEQIHARQGPPPVTGGTTGRGWLWLLALVTLAPTGLAFANWKRGLRGALAVTGGILSIIGAMVWLLSMISEMPELRYNEALLVFWPTDWLLALASPDRRRTYARARVAVLLAVAVGLGVGLLRQPLAVVLLIPLAPMLLIAWRPEGWPSEP</sequence>
<accession>A0A0C1ZVW1</accession>
<feature type="domain" description="Lnb N-terminal periplasmic" evidence="2">
    <location>
        <begin position="22"/>
        <end position="162"/>
    </location>
</feature>
<protein>
    <recommendedName>
        <fullName evidence="2">Lnb N-terminal periplasmic domain-containing protein</fullName>
    </recommendedName>
</protein>
<comment type="caution">
    <text evidence="3">The sequence shown here is derived from an EMBL/GenBank/DDBJ whole genome shotgun (WGS) entry which is preliminary data.</text>
</comment>
<dbReference type="RefSeq" id="WP_052552239.1">
    <property type="nucleotide sequence ID" value="NZ_JMCC02000059.1"/>
</dbReference>
<proteinExistence type="predicted"/>
<feature type="transmembrane region" description="Helical" evidence="1">
    <location>
        <begin position="350"/>
        <end position="367"/>
    </location>
</feature>
<evidence type="ECO:0000313" key="4">
    <source>
        <dbReference type="Proteomes" id="UP000031599"/>
    </source>
</evidence>
<dbReference type="InterPro" id="IPR025178">
    <property type="entry name" value="Lnb_N"/>
</dbReference>
<dbReference type="Pfam" id="PF13387">
    <property type="entry name" value="Lnb_N"/>
    <property type="match status" value="1"/>
</dbReference>
<evidence type="ECO:0000256" key="1">
    <source>
        <dbReference type="SAM" id="Phobius"/>
    </source>
</evidence>
<organism evidence="3 4">
    <name type="scientific">Enhygromyxa salina</name>
    <dbReference type="NCBI Taxonomy" id="215803"/>
    <lineage>
        <taxon>Bacteria</taxon>
        <taxon>Pseudomonadati</taxon>
        <taxon>Myxococcota</taxon>
        <taxon>Polyangia</taxon>
        <taxon>Nannocystales</taxon>
        <taxon>Nannocystaceae</taxon>
        <taxon>Enhygromyxa</taxon>
    </lineage>
</organism>
<dbReference type="EMBL" id="JMCC02000059">
    <property type="protein sequence ID" value="KIG15183.1"/>
    <property type="molecule type" value="Genomic_DNA"/>
</dbReference>
<reference evidence="3 4" key="1">
    <citation type="submission" date="2014-12" db="EMBL/GenBank/DDBJ databases">
        <title>Genome assembly of Enhygromyxa salina DSM 15201.</title>
        <authorList>
            <person name="Sharma G."/>
            <person name="Subramanian S."/>
        </authorList>
    </citation>
    <scope>NUCLEOTIDE SEQUENCE [LARGE SCALE GENOMIC DNA]</scope>
    <source>
        <strain evidence="3 4">DSM 15201</strain>
    </source>
</reference>
<feature type="transmembrane region" description="Helical" evidence="1">
    <location>
        <begin position="326"/>
        <end position="344"/>
    </location>
</feature>
<keyword evidence="1" id="KW-0472">Membrane</keyword>
<gene>
    <name evidence="3" type="ORF">DB30_05883</name>
</gene>
<dbReference type="Proteomes" id="UP000031599">
    <property type="component" value="Unassembled WGS sequence"/>
</dbReference>
<keyword evidence="1" id="KW-1133">Transmembrane helix</keyword>
<feature type="transmembrane region" description="Helical" evidence="1">
    <location>
        <begin position="246"/>
        <end position="266"/>
    </location>
</feature>
<evidence type="ECO:0000259" key="2">
    <source>
        <dbReference type="Pfam" id="PF13387"/>
    </source>
</evidence>
<name>A0A0C1ZVW1_9BACT</name>
<dbReference type="AlphaFoldDB" id="A0A0C1ZVW1"/>